<dbReference type="AlphaFoldDB" id="A0A6J4T498"/>
<reference evidence="2" key="1">
    <citation type="submission" date="2020-02" db="EMBL/GenBank/DDBJ databases">
        <authorList>
            <person name="Meier V. D."/>
        </authorList>
    </citation>
    <scope>NUCLEOTIDE SEQUENCE</scope>
    <source>
        <strain evidence="2">AVDCRST_MAG12</strain>
    </source>
</reference>
<feature type="compositionally biased region" description="Basic and acidic residues" evidence="1">
    <location>
        <begin position="21"/>
        <end position="34"/>
    </location>
</feature>
<dbReference type="EMBL" id="CADCVK010000458">
    <property type="protein sequence ID" value="CAA9512748.1"/>
    <property type="molecule type" value="Genomic_DNA"/>
</dbReference>
<protein>
    <submittedName>
        <fullName evidence="2">Uncharacterized protein</fullName>
    </submittedName>
</protein>
<evidence type="ECO:0000313" key="2">
    <source>
        <dbReference type="EMBL" id="CAA9512748.1"/>
    </source>
</evidence>
<feature type="region of interest" description="Disordered" evidence="1">
    <location>
        <begin position="1"/>
        <end position="51"/>
    </location>
</feature>
<feature type="compositionally biased region" description="Basic and acidic residues" evidence="1">
    <location>
        <begin position="42"/>
        <end position="51"/>
    </location>
</feature>
<gene>
    <name evidence="2" type="ORF">AVDCRST_MAG12-3315</name>
</gene>
<proteinExistence type="predicted"/>
<accession>A0A6J4T498</accession>
<feature type="non-terminal residue" evidence="2">
    <location>
        <position position="51"/>
    </location>
</feature>
<sequence>GCRLPHAPHPGRAQELEEPLEDFRGRRGVGERPVVRGLAHPEVVDERAQTV</sequence>
<evidence type="ECO:0000256" key="1">
    <source>
        <dbReference type="SAM" id="MobiDB-lite"/>
    </source>
</evidence>
<name>A0A6J4T498_9ACTN</name>
<feature type="non-terminal residue" evidence="2">
    <location>
        <position position="1"/>
    </location>
</feature>
<organism evidence="2">
    <name type="scientific">uncultured Rubrobacteraceae bacterium</name>
    <dbReference type="NCBI Taxonomy" id="349277"/>
    <lineage>
        <taxon>Bacteria</taxon>
        <taxon>Bacillati</taxon>
        <taxon>Actinomycetota</taxon>
        <taxon>Rubrobacteria</taxon>
        <taxon>Rubrobacterales</taxon>
        <taxon>Rubrobacteraceae</taxon>
        <taxon>environmental samples</taxon>
    </lineage>
</organism>